<dbReference type="STRING" id="215200.SAMN05216454_102229"/>
<keyword evidence="7" id="KW-0234">DNA repair</keyword>
<dbReference type="GO" id="GO:0005524">
    <property type="term" value="F:ATP binding"/>
    <property type="evidence" value="ECO:0007669"/>
    <property type="project" value="UniProtKB-KW"/>
</dbReference>
<dbReference type="GO" id="GO:0003677">
    <property type="term" value="F:DNA binding"/>
    <property type="evidence" value="ECO:0007669"/>
    <property type="project" value="UniProtKB-KW"/>
</dbReference>
<evidence type="ECO:0000313" key="10">
    <source>
        <dbReference type="Proteomes" id="UP000199512"/>
    </source>
</evidence>
<organism evidence="9 10">
    <name type="scientific">Peptostreptococcus russellii</name>
    <dbReference type="NCBI Taxonomy" id="215200"/>
    <lineage>
        <taxon>Bacteria</taxon>
        <taxon>Bacillati</taxon>
        <taxon>Bacillota</taxon>
        <taxon>Clostridia</taxon>
        <taxon>Peptostreptococcales</taxon>
        <taxon>Peptostreptococcaceae</taxon>
        <taxon>Peptostreptococcus</taxon>
    </lineage>
</organism>
<dbReference type="GO" id="GO:0006281">
    <property type="term" value="P:DNA repair"/>
    <property type="evidence" value="ECO:0007669"/>
    <property type="project" value="UniProtKB-KW"/>
</dbReference>
<name>A0A1H8FRZ3_9FIRM</name>
<dbReference type="OrthoDB" id="306181at2"/>
<evidence type="ECO:0000256" key="5">
    <source>
        <dbReference type="ARBA" id="ARBA00022840"/>
    </source>
</evidence>
<evidence type="ECO:0000256" key="7">
    <source>
        <dbReference type="ARBA" id="ARBA00023204"/>
    </source>
</evidence>
<keyword evidence="10" id="KW-1185">Reference proteome</keyword>
<accession>A0A1H8FRZ3</accession>
<keyword evidence="5" id="KW-0067">ATP-binding</keyword>
<dbReference type="InterPro" id="IPR038726">
    <property type="entry name" value="PDDEXK_AddAB-type"/>
</dbReference>
<dbReference type="RefSeq" id="WP_091974303.1">
    <property type="nucleotide sequence ID" value="NZ_CAUWDX010000065.1"/>
</dbReference>
<dbReference type="AlphaFoldDB" id="A0A1H8FRZ3"/>
<proteinExistence type="predicted"/>
<evidence type="ECO:0000256" key="4">
    <source>
        <dbReference type="ARBA" id="ARBA00022806"/>
    </source>
</evidence>
<keyword evidence="1" id="KW-0547">Nucleotide-binding</keyword>
<gene>
    <name evidence="9" type="ORF">SAMN05216454_102229</name>
</gene>
<evidence type="ECO:0000256" key="6">
    <source>
        <dbReference type="ARBA" id="ARBA00023125"/>
    </source>
</evidence>
<reference evidence="9 10" key="1">
    <citation type="submission" date="2016-10" db="EMBL/GenBank/DDBJ databases">
        <authorList>
            <person name="de Groot N.N."/>
        </authorList>
    </citation>
    <scope>NUCLEOTIDE SEQUENCE [LARGE SCALE GENOMIC DNA]</scope>
    <source>
        <strain evidence="9 10">Calf135</strain>
    </source>
</reference>
<keyword evidence="4" id="KW-0347">Helicase</keyword>
<keyword evidence="6" id="KW-0238">DNA-binding</keyword>
<dbReference type="Proteomes" id="UP000199512">
    <property type="component" value="Unassembled WGS sequence"/>
</dbReference>
<dbReference type="GO" id="GO:0016787">
    <property type="term" value="F:hydrolase activity"/>
    <property type="evidence" value="ECO:0007669"/>
    <property type="project" value="UniProtKB-KW"/>
</dbReference>
<evidence type="ECO:0000259" key="8">
    <source>
        <dbReference type="Pfam" id="PF12705"/>
    </source>
</evidence>
<feature type="domain" description="PD-(D/E)XK endonuclease-like" evidence="8">
    <location>
        <begin position="25"/>
        <end position="228"/>
    </location>
</feature>
<evidence type="ECO:0000256" key="1">
    <source>
        <dbReference type="ARBA" id="ARBA00022741"/>
    </source>
</evidence>
<keyword evidence="2" id="KW-0227">DNA damage</keyword>
<dbReference type="Pfam" id="PF12705">
    <property type="entry name" value="PDDEXK_1"/>
    <property type="match status" value="1"/>
</dbReference>
<evidence type="ECO:0000256" key="3">
    <source>
        <dbReference type="ARBA" id="ARBA00022801"/>
    </source>
</evidence>
<keyword evidence="3" id="KW-0378">Hydrolase</keyword>
<dbReference type="EMBL" id="FODF01000002">
    <property type="protein sequence ID" value="SEN34571.1"/>
    <property type="molecule type" value="Genomic_DNA"/>
</dbReference>
<evidence type="ECO:0000313" key="9">
    <source>
        <dbReference type="EMBL" id="SEN34571.1"/>
    </source>
</evidence>
<sequence length="232" mass="28113">MESKLAINDNIDKEELNYRIDNLFFSQSMLSSFKKNKAEFMDKYIRNIFWSDDTAKDREYEKNMSYGRDFHKMCQRAFLDIPEELNITSASRDEKKRIYTIKEQYISMFGKDNVKFCPEYSIELNSLRLQVKLDLLVKVYKDGKLSKLFIWDWKVEEINISIEKALKRMQTITYMYVSKETVGKDLNYEDIVMYYYQPKKNKNTKLIYSREKHKEYEREIIKTIEEIKELKA</sequence>
<protein>
    <submittedName>
        <fullName evidence="9">PD-(D/E)XK nuclease superfamily protein</fullName>
    </submittedName>
</protein>
<dbReference type="GO" id="GO:0004386">
    <property type="term" value="F:helicase activity"/>
    <property type="evidence" value="ECO:0007669"/>
    <property type="project" value="UniProtKB-KW"/>
</dbReference>
<evidence type="ECO:0000256" key="2">
    <source>
        <dbReference type="ARBA" id="ARBA00022763"/>
    </source>
</evidence>